<accession>A0ABS7TE55</accession>
<keyword evidence="2" id="KW-0805">Transcription regulation</keyword>
<dbReference type="NCBIfam" id="TIGR02937">
    <property type="entry name" value="sigma70-ECF"/>
    <property type="match status" value="1"/>
</dbReference>
<dbReference type="Gene3D" id="1.10.10.10">
    <property type="entry name" value="Winged helix-like DNA-binding domain superfamily/Winged helix DNA-binding domain"/>
    <property type="match status" value="1"/>
</dbReference>
<name>A0ABS7TE55_9GAMM</name>
<dbReference type="InterPro" id="IPR039425">
    <property type="entry name" value="RNA_pol_sigma-70-like"/>
</dbReference>
<evidence type="ECO:0000313" key="7">
    <source>
        <dbReference type="EMBL" id="MBZ4186113.1"/>
    </source>
</evidence>
<dbReference type="PANTHER" id="PTHR43133">
    <property type="entry name" value="RNA POLYMERASE ECF-TYPE SIGMA FACTO"/>
    <property type="match status" value="1"/>
</dbReference>
<keyword evidence="8" id="KW-1185">Reference proteome</keyword>
<comment type="similarity">
    <text evidence="1">Belongs to the sigma-70 factor family. ECF subfamily.</text>
</comment>
<dbReference type="InterPro" id="IPR007627">
    <property type="entry name" value="RNA_pol_sigma70_r2"/>
</dbReference>
<dbReference type="InterPro" id="IPR013249">
    <property type="entry name" value="RNA_pol_sigma70_r4_t2"/>
</dbReference>
<dbReference type="RefSeq" id="WP_223628334.1">
    <property type="nucleotide sequence ID" value="NZ_JAIQDJ010000002.1"/>
</dbReference>
<evidence type="ECO:0000256" key="2">
    <source>
        <dbReference type="ARBA" id="ARBA00023015"/>
    </source>
</evidence>
<dbReference type="InterPro" id="IPR013325">
    <property type="entry name" value="RNA_pol_sigma_r2"/>
</dbReference>
<dbReference type="Gene3D" id="1.10.1740.10">
    <property type="match status" value="1"/>
</dbReference>
<evidence type="ECO:0000313" key="8">
    <source>
        <dbReference type="Proteomes" id="UP001430290"/>
    </source>
</evidence>
<dbReference type="InterPro" id="IPR014284">
    <property type="entry name" value="RNA_pol_sigma-70_dom"/>
</dbReference>
<organism evidence="7 8">
    <name type="scientific">Thermomonas beijingensis</name>
    <dbReference type="NCBI Taxonomy" id="2872701"/>
    <lineage>
        <taxon>Bacteria</taxon>
        <taxon>Pseudomonadati</taxon>
        <taxon>Pseudomonadota</taxon>
        <taxon>Gammaproteobacteria</taxon>
        <taxon>Lysobacterales</taxon>
        <taxon>Lysobacteraceae</taxon>
        <taxon>Thermomonas</taxon>
    </lineage>
</organism>
<evidence type="ECO:0000259" key="5">
    <source>
        <dbReference type="Pfam" id="PF04542"/>
    </source>
</evidence>
<reference evidence="7" key="1">
    <citation type="submission" date="2021-09" db="EMBL/GenBank/DDBJ databases">
        <authorList>
            <person name="Wu T."/>
            <person name="Guo S.Z."/>
        </authorList>
    </citation>
    <scope>NUCLEOTIDE SEQUENCE</scope>
    <source>
        <strain evidence="7">RSS-23</strain>
    </source>
</reference>
<dbReference type="Pfam" id="PF04542">
    <property type="entry name" value="Sigma70_r2"/>
    <property type="match status" value="1"/>
</dbReference>
<dbReference type="SUPFAM" id="SSF88946">
    <property type="entry name" value="Sigma2 domain of RNA polymerase sigma factors"/>
    <property type="match status" value="1"/>
</dbReference>
<protein>
    <submittedName>
        <fullName evidence="7">Sigma-70 family RNA polymerase sigma factor</fullName>
    </submittedName>
</protein>
<dbReference type="EMBL" id="JAIQDJ010000002">
    <property type="protein sequence ID" value="MBZ4186113.1"/>
    <property type="molecule type" value="Genomic_DNA"/>
</dbReference>
<evidence type="ECO:0000256" key="3">
    <source>
        <dbReference type="ARBA" id="ARBA00023082"/>
    </source>
</evidence>
<feature type="domain" description="RNA polymerase sigma-70 region 2" evidence="5">
    <location>
        <begin position="19"/>
        <end position="85"/>
    </location>
</feature>
<keyword evidence="3" id="KW-0731">Sigma factor</keyword>
<proteinExistence type="inferred from homology"/>
<evidence type="ECO:0000256" key="4">
    <source>
        <dbReference type="ARBA" id="ARBA00023163"/>
    </source>
</evidence>
<sequence length="172" mass="20011">MHTIASNPQDDPRKAFGTLLQQHRGIVFKVANSYAWQADDRDDLAQEIATQLWHAWPRYDPARSFSTWMYRVALNVAISHVREHSMRLRHDAVPLDAELHEITGTDTSDHEHRHHLLLLQRFIQQQAPLDRALLLLYLDERPQREIADILGISESNVSTKIGRLKQRIQQTL</sequence>
<gene>
    <name evidence="7" type="ORF">K7B09_07185</name>
</gene>
<dbReference type="PANTHER" id="PTHR43133:SF45">
    <property type="entry name" value="RNA POLYMERASE ECF-TYPE SIGMA FACTOR"/>
    <property type="match status" value="1"/>
</dbReference>
<evidence type="ECO:0000259" key="6">
    <source>
        <dbReference type="Pfam" id="PF08281"/>
    </source>
</evidence>
<dbReference type="Proteomes" id="UP001430290">
    <property type="component" value="Unassembled WGS sequence"/>
</dbReference>
<dbReference type="Pfam" id="PF08281">
    <property type="entry name" value="Sigma70_r4_2"/>
    <property type="match status" value="1"/>
</dbReference>
<dbReference type="InterPro" id="IPR013324">
    <property type="entry name" value="RNA_pol_sigma_r3/r4-like"/>
</dbReference>
<evidence type="ECO:0000256" key="1">
    <source>
        <dbReference type="ARBA" id="ARBA00010641"/>
    </source>
</evidence>
<feature type="domain" description="RNA polymerase sigma factor 70 region 4 type 2" evidence="6">
    <location>
        <begin position="118"/>
        <end position="167"/>
    </location>
</feature>
<keyword evidence="4" id="KW-0804">Transcription</keyword>
<comment type="caution">
    <text evidence="7">The sequence shown here is derived from an EMBL/GenBank/DDBJ whole genome shotgun (WGS) entry which is preliminary data.</text>
</comment>
<dbReference type="SUPFAM" id="SSF88659">
    <property type="entry name" value="Sigma3 and sigma4 domains of RNA polymerase sigma factors"/>
    <property type="match status" value="1"/>
</dbReference>
<dbReference type="InterPro" id="IPR036388">
    <property type="entry name" value="WH-like_DNA-bd_sf"/>
</dbReference>